<dbReference type="AlphaFoldDB" id="A0A3Q9IMW3"/>
<accession>A0A3Q9IMW3</accession>
<dbReference type="Proteomes" id="UP000270673">
    <property type="component" value="Chromosome"/>
</dbReference>
<dbReference type="EMBL" id="CP032819">
    <property type="protein sequence ID" value="AZS29560.1"/>
    <property type="molecule type" value="Genomic_DNA"/>
</dbReference>
<gene>
    <name evidence="2" type="ORF">D8S85_08360</name>
</gene>
<feature type="region of interest" description="Disordered" evidence="1">
    <location>
        <begin position="1"/>
        <end position="29"/>
    </location>
</feature>
<sequence>MKVGRALPLASGSQLDGQAQETAGDDDGFGLPRLDGKVRLSHVLIQEEISGILLLERLTHVS</sequence>
<proteinExistence type="predicted"/>
<organism evidence="2 3">
    <name type="scientific">Butyricimonas faecalis</name>
    <dbReference type="NCBI Taxonomy" id="2093856"/>
    <lineage>
        <taxon>Bacteria</taxon>
        <taxon>Pseudomonadati</taxon>
        <taxon>Bacteroidota</taxon>
        <taxon>Bacteroidia</taxon>
        <taxon>Bacteroidales</taxon>
        <taxon>Odoribacteraceae</taxon>
        <taxon>Butyricimonas</taxon>
    </lineage>
</organism>
<feature type="compositionally biased region" description="Polar residues" evidence="1">
    <location>
        <begin position="11"/>
        <end position="21"/>
    </location>
</feature>
<evidence type="ECO:0000256" key="1">
    <source>
        <dbReference type="SAM" id="MobiDB-lite"/>
    </source>
</evidence>
<evidence type="ECO:0000313" key="3">
    <source>
        <dbReference type="Proteomes" id="UP000270673"/>
    </source>
</evidence>
<name>A0A3Q9IMW3_9BACT</name>
<reference evidence="2 3" key="1">
    <citation type="submission" date="2018-10" db="EMBL/GenBank/DDBJ databases">
        <title>Butyricimonas faecalis sp. nov., isolated from human faeces and emended description of the genus Butyricimonas.</title>
        <authorList>
            <person name="Le Roy T."/>
            <person name="Van der Smissen P."/>
            <person name="Paquot A."/>
            <person name="Delzenne N."/>
            <person name="Muccioli G."/>
            <person name="Collet J.-F."/>
            <person name="Cani P.D."/>
        </authorList>
    </citation>
    <scope>NUCLEOTIDE SEQUENCE [LARGE SCALE GENOMIC DNA]</scope>
    <source>
        <strain evidence="2 3">H184</strain>
    </source>
</reference>
<evidence type="ECO:0000313" key="2">
    <source>
        <dbReference type="EMBL" id="AZS29560.1"/>
    </source>
</evidence>
<protein>
    <submittedName>
        <fullName evidence="2">Uncharacterized protein</fullName>
    </submittedName>
</protein>
<dbReference type="KEGG" id="buy:D8S85_08360"/>
<keyword evidence="3" id="KW-1185">Reference proteome</keyword>